<organism evidence="4 5">
    <name type="scientific">Ciona savignyi</name>
    <name type="common">Pacific transparent sea squirt</name>
    <dbReference type="NCBI Taxonomy" id="51511"/>
    <lineage>
        <taxon>Eukaryota</taxon>
        <taxon>Metazoa</taxon>
        <taxon>Chordata</taxon>
        <taxon>Tunicata</taxon>
        <taxon>Ascidiacea</taxon>
        <taxon>Phlebobranchia</taxon>
        <taxon>Cionidae</taxon>
        <taxon>Ciona</taxon>
    </lineage>
</organism>
<dbReference type="GeneTree" id="ENSGT00390000006395"/>
<proteinExistence type="inferred from homology"/>
<dbReference type="HOGENOM" id="CLU_1047790_0_0_1"/>
<reference evidence="5" key="1">
    <citation type="submission" date="2003-08" db="EMBL/GenBank/DDBJ databases">
        <authorList>
            <person name="Birren B."/>
            <person name="Nusbaum C."/>
            <person name="Abebe A."/>
            <person name="Abouelleil A."/>
            <person name="Adekoya E."/>
            <person name="Ait-zahra M."/>
            <person name="Allen N."/>
            <person name="Allen T."/>
            <person name="An P."/>
            <person name="Anderson M."/>
            <person name="Anderson S."/>
            <person name="Arachchi H."/>
            <person name="Armbruster J."/>
            <person name="Bachantsang P."/>
            <person name="Baldwin J."/>
            <person name="Barry A."/>
            <person name="Bayul T."/>
            <person name="Blitshsteyn B."/>
            <person name="Bloom T."/>
            <person name="Blye J."/>
            <person name="Boguslavskiy L."/>
            <person name="Borowsky M."/>
            <person name="Boukhgalter B."/>
            <person name="Brunache A."/>
            <person name="Butler J."/>
            <person name="Calixte N."/>
            <person name="Calvo S."/>
            <person name="Camarata J."/>
            <person name="Campo K."/>
            <person name="Chang J."/>
            <person name="Cheshatsang Y."/>
            <person name="Citroen M."/>
            <person name="Collymore A."/>
            <person name="Considine T."/>
            <person name="Cook A."/>
            <person name="Cooke P."/>
            <person name="Corum B."/>
            <person name="Cuomo C."/>
            <person name="David R."/>
            <person name="Dawoe T."/>
            <person name="Degray S."/>
            <person name="Dodge S."/>
            <person name="Dooley K."/>
            <person name="Dorje P."/>
            <person name="Dorjee K."/>
            <person name="Dorris L."/>
            <person name="Duffey N."/>
            <person name="Dupes A."/>
            <person name="Elkins T."/>
            <person name="Engels R."/>
            <person name="Erickson J."/>
            <person name="Farina A."/>
            <person name="Faro S."/>
            <person name="Ferreira P."/>
            <person name="Fischer H."/>
            <person name="Fitzgerald M."/>
            <person name="Foley K."/>
            <person name="Gage D."/>
            <person name="Galagan J."/>
            <person name="Gearin G."/>
            <person name="Gnerre S."/>
            <person name="Gnirke A."/>
            <person name="Goyette A."/>
            <person name="Graham J."/>
            <person name="Grandbois E."/>
            <person name="Gyaltsen K."/>
            <person name="Hafez N."/>
            <person name="Hagopian D."/>
            <person name="Hagos B."/>
            <person name="Hall J."/>
            <person name="Hatcher B."/>
            <person name="Heller A."/>
            <person name="Higgins H."/>
            <person name="Honan T."/>
            <person name="Horn A."/>
            <person name="Houde N."/>
            <person name="Hughes L."/>
            <person name="Hulme W."/>
            <person name="Husby E."/>
            <person name="Iliev I."/>
            <person name="Jaffe D."/>
            <person name="Jones C."/>
            <person name="Kamal M."/>
            <person name="Kamat A."/>
            <person name="Kamvysselis M."/>
            <person name="Karlsson E."/>
            <person name="Kells C."/>
            <person name="Kieu A."/>
            <person name="Kisner P."/>
            <person name="Kodira C."/>
            <person name="Kulbokas E."/>
            <person name="Labutti K."/>
            <person name="Lama D."/>
            <person name="Landers T."/>
            <person name="Leger J."/>
            <person name="Levine S."/>
            <person name="Lewis D."/>
            <person name="Lewis T."/>
            <person name="Lindblad-toh K."/>
            <person name="Liu X."/>
            <person name="Lokyitsang T."/>
            <person name="Lokyitsang Y."/>
            <person name="Lucien O."/>
            <person name="Lui A."/>
            <person name="Ma L.J."/>
            <person name="Mabbitt R."/>
            <person name="Macdonald J."/>
            <person name="Maclean C."/>
            <person name="Major J."/>
            <person name="Manning J."/>
            <person name="Marabella R."/>
            <person name="Maru K."/>
            <person name="Matthews C."/>
            <person name="Mauceli E."/>
            <person name="Mccarthy M."/>
            <person name="Mcdonough S."/>
            <person name="Mcghee T."/>
            <person name="Meldrim J."/>
            <person name="Meneus L."/>
            <person name="Mesirov J."/>
            <person name="Mihalev A."/>
            <person name="Mihova T."/>
            <person name="Mikkelsen T."/>
            <person name="Mlenga V."/>
            <person name="Moru K."/>
            <person name="Mozes J."/>
            <person name="Mulrain L."/>
            <person name="Munson G."/>
            <person name="Naylor J."/>
            <person name="Newes C."/>
            <person name="Nguyen C."/>
            <person name="Nguyen N."/>
            <person name="Nguyen T."/>
            <person name="Nicol R."/>
            <person name="Nielsen C."/>
            <person name="Nizzari M."/>
            <person name="Norbu C."/>
            <person name="Norbu N."/>
            <person name="O'donnell P."/>
            <person name="Okoawo O."/>
            <person name="O'leary S."/>
            <person name="Omotosho B."/>
            <person name="O'neill K."/>
            <person name="Osman S."/>
            <person name="Parker S."/>
            <person name="Perrin D."/>
            <person name="Phunkhang P."/>
            <person name="Piqani B."/>
            <person name="Purcell S."/>
            <person name="Rachupka T."/>
            <person name="Ramasamy U."/>
            <person name="Rameau R."/>
            <person name="Ray V."/>
            <person name="Raymond C."/>
            <person name="Retta R."/>
            <person name="Richardson S."/>
            <person name="Rise C."/>
            <person name="Rodriguez J."/>
            <person name="Rogers J."/>
            <person name="Rogov P."/>
            <person name="Rutman M."/>
            <person name="Schupbach R."/>
            <person name="Seaman C."/>
            <person name="Settipalli S."/>
            <person name="Sharpe T."/>
            <person name="Sheridan J."/>
            <person name="Sherpa N."/>
            <person name="Shi J."/>
            <person name="Smirnov S."/>
            <person name="Smith C."/>
            <person name="Sougnez C."/>
            <person name="Spencer B."/>
            <person name="Stalker J."/>
            <person name="Stange-thomann N."/>
            <person name="Stavropoulos S."/>
            <person name="Stetson K."/>
            <person name="Stone C."/>
            <person name="Stone S."/>
            <person name="Stubbs M."/>
            <person name="Talamas J."/>
            <person name="Tchuinga P."/>
            <person name="Tenzing P."/>
            <person name="Tesfaye S."/>
            <person name="Theodore J."/>
            <person name="Thoulutsang Y."/>
            <person name="Topham K."/>
            <person name="Towey S."/>
            <person name="Tsamla T."/>
            <person name="Tsomo N."/>
            <person name="Vallee D."/>
            <person name="Vassiliev H."/>
            <person name="Venkataraman V."/>
            <person name="Vinson J."/>
            <person name="Vo A."/>
            <person name="Wade C."/>
            <person name="Wang S."/>
            <person name="Wangchuk T."/>
            <person name="Wangdi T."/>
            <person name="Whittaker C."/>
            <person name="Wilkinson J."/>
            <person name="Wu Y."/>
            <person name="Wyman D."/>
            <person name="Yadav S."/>
            <person name="Yang S."/>
            <person name="Yang X."/>
            <person name="Yeager S."/>
            <person name="Yee E."/>
            <person name="Young G."/>
            <person name="Zainoun J."/>
            <person name="Zembeck L."/>
            <person name="Zimmer A."/>
            <person name="Zody M."/>
            <person name="Lander E."/>
        </authorList>
    </citation>
    <scope>NUCLEOTIDE SEQUENCE [LARGE SCALE GENOMIC DNA]</scope>
</reference>
<evidence type="ECO:0000259" key="3">
    <source>
        <dbReference type="Pfam" id="PF03914"/>
    </source>
</evidence>
<comment type="similarity">
    <text evidence="1">Belongs to the CBF/MAK21 family.</text>
</comment>
<evidence type="ECO:0000313" key="5">
    <source>
        <dbReference type="Proteomes" id="UP000007875"/>
    </source>
</evidence>
<feature type="domain" description="CCAAT-binding factor" evidence="3">
    <location>
        <begin position="59"/>
        <end position="255"/>
    </location>
</feature>
<dbReference type="Proteomes" id="UP000007875">
    <property type="component" value="Unassembled WGS sequence"/>
</dbReference>
<dbReference type="InterPro" id="IPR040155">
    <property type="entry name" value="CEBPZ/Mak21-like"/>
</dbReference>
<dbReference type="PANTHER" id="PTHR12048:SF0">
    <property type="entry name" value="CCAAT_ENHANCER-BINDING PROTEIN ZETA"/>
    <property type="match status" value="1"/>
</dbReference>
<sequence length="266" mass="30226">MSFFKASLKKKDSSGKMLSALLTGVNRAFPYADSSDKGIIEELDVLFKTVHVAGLSTTVQALVLLYQVYTSRNEVSDRFHNAFYSSLFHPELTTCTPRHPMFLNLLYRSMKADVCEPRVQAYIKRLIQSCSLQLPPYSVACLTLVFELCKARPSIIYGFLGSKSLDGSKNMDEDDGEEHFTDVKDEFDVESGYTKEPSNTNATSWTHKHKDSMRHTSNVYNPLHRNPLYAAADQTNLWEVHSMTRHFHPTVAIYAKELYESKTDSD</sequence>
<dbReference type="AlphaFoldDB" id="H2YRJ7"/>
<dbReference type="InterPro" id="IPR005612">
    <property type="entry name" value="CCAAT-binding_factor"/>
</dbReference>
<feature type="region of interest" description="Disordered" evidence="2">
    <location>
        <begin position="191"/>
        <end position="210"/>
    </location>
</feature>
<protein>
    <recommendedName>
        <fullName evidence="3">CCAAT-binding factor domain-containing protein</fullName>
    </recommendedName>
</protein>
<dbReference type="GO" id="GO:0005634">
    <property type="term" value="C:nucleus"/>
    <property type="evidence" value="ECO:0007669"/>
    <property type="project" value="TreeGrafter"/>
</dbReference>
<evidence type="ECO:0000256" key="2">
    <source>
        <dbReference type="SAM" id="MobiDB-lite"/>
    </source>
</evidence>
<name>H2YRJ7_CIOSA</name>
<reference evidence="4" key="3">
    <citation type="submission" date="2025-09" db="UniProtKB">
        <authorList>
            <consortium name="Ensembl"/>
        </authorList>
    </citation>
    <scope>IDENTIFICATION</scope>
</reference>
<accession>H2YRJ7</accession>
<dbReference type="Ensembl" id="ENSCSAVT00000008063.1">
    <property type="protein sequence ID" value="ENSCSAVP00000007957.1"/>
    <property type="gene ID" value="ENSCSAVG00000004747.1"/>
</dbReference>
<reference evidence="4" key="2">
    <citation type="submission" date="2025-08" db="UniProtKB">
        <authorList>
            <consortium name="Ensembl"/>
        </authorList>
    </citation>
    <scope>IDENTIFICATION</scope>
</reference>
<dbReference type="Pfam" id="PF03914">
    <property type="entry name" value="CBF"/>
    <property type="match status" value="1"/>
</dbReference>
<feature type="compositionally biased region" description="Polar residues" evidence="2">
    <location>
        <begin position="196"/>
        <end position="205"/>
    </location>
</feature>
<dbReference type="PANTHER" id="PTHR12048">
    <property type="entry name" value="CCAAT-BINDING FACTOR-RELATED"/>
    <property type="match status" value="1"/>
</dbReference>
<evidence type="ECO:0000256" key="1">
    <source>
        <dbReference type="ARBA" id="ARBA00007797"/>
    </source>
</evidence>
<evidence type="ECO:0000313" key="4">
    <source>
        <dbReference type="Ensembl" id="ENSCSAVP00000007957.1"/>
    </source>
</evidence>
<keyword evidence="5" id="KW-1185">Reference proteome</keyword>